<dbReference type="Proteomes" id="UP000041254">
    <property type="component" value="Unassembled WGS sequence"/>
</dbReference>
<sequence length="391" mass="44996">MPSVSGYLRRGLAPLLVHDIAVGCRIGLYERARTCNYVRAWKEPCGGMSTEIYGEMAKGHIEWEAAPQWTSPASWTDDNPLKPRRLVWNFTMSGLNECLKDPKPYTLPRLPNILAEIPPGGFLAKADFQKAYKQLPVHPDDRPFLSFHMSSTSDFLSWRVLPFGLKTGPSLLLRHTAAMQAFMPFATYCYVDDWLIGGEKAAEGREAVFDERRVAENFGEFRELTEDLGWPVHKVVEPTQELTYLGFDINTRLRTIRIPDDKWHRLKWRIIDALRYGTRTQSGRGKCDVRYIDELLSVLPYFAPFFPPSLVPELFVGCSSVMRTETERQMGGVPVYHVYGSREQRGSREMCELRGALEVAYRDVRQQIGWDEYIRGAGRRVDRDREWGYQT</sequence>
<keyword evidence="3" id="KW-1185">Reference proteome</keyword>
<dbReference type="Pfam" id="PF00078">
    <property type="entry name" value="RVT_1"/>
    <property type="match status" value="1"/>
</dbReference>
<name>A0A0G4ESN6_VITBC</name>
<dbReference type="EMBL" id="CDMY01000297">
    <property type="protein sequence ID" value="CEM00706.1"/>
    <property type="molecule type" value="Genomic_DNA"/>
</dbReference>
<dbReference type="InterPro" id="IPR052055">
    <property type="entry name" value="Hepadnavirus_pol/RT"/>
</dbReference>
<evidence type="ECO:0000313" key="2">
    <source>
        <dbReference type="EMBL" id="CEM00706.1"/>
    </source>
</evidence>
<proteinExistence type="predicted"/>
<dbReference type="Gene3D" id="3.30.70.270">
    <property type="match status" value="1"/>
</dbReference>
<dbReference type="PANTHER" id="PTHR33050">
    <property type="entry name" value="REVERSE TRANSCRIPTASE DOMAIN-CONTAINING PROTEIN"/>
    <property type="match status" value="1"/>
</dbReference>
<dbReference type="Gene3D" id="3.10.10.10">
    <property type="entry name" value="HIV Type 1 Reverse Transcriptase, subunit A, domain 1"/>
    <property type="match status" value="1"/>
</dbReference>
<dbReference type="AlphaFoldDB" id="A0A0G4ESN6"/>
<dbReference type="PANTHER" id="PTHR33050:SF7">
    <property type="entry name" value="RIBONUCLEASE H"/>
    <property type="match status" value="1"/>
</dbReference>
<reference evidence="2 3" key="1">
    <citation type="submission" date="2014-11" db="EMBL/GenBank/DDBJ databases">
        <authorList>
            <person name="Zhu J."/>
            <person name="Qi W."/>
            <person name="Song R."/>
        </authorList>
    </citation>
    <scope>NUCLEOTIDE SEQUENCE [LARGE SCALE GENOMIC DNA]</scope>
</reference>
<evidence type="ECO:0000313" key="3">
    <source>
        <dbReference type="Proteomes" id="UP000041254"/>
    </source>
</evidence>
<protein>
    <recommendedName>
        <fullName evidence="1">Reverse transcriptase domain-containing protein</fullName>
    </recommendedName>
</protein>
<gene>
    <name evidence="2" type="ORF">Vbra_5382</name>
</gene>
<accession>A0A0G4ESN6</accession>
<dbReference type="VEuPathDB" id="CryptoDB:Vbra_5382"/>
<evidence type="ECO:0000259" key="1">
    <source>
        <dbReference type="Pfam" id="PF00078"/>
    </source>
</evidence>
<dbReference type="OrthoDB" id="6771932at2759"/>
<dbReference type="SUPFAM" id="SSF56672">
    <property type="entry name" value="DNA/RNA polymerases"/>
    <property type="match status" value="1"/>
</dbReference>
<feature type="domain" description="Reverse transcriptase" evidence="1">
    <location>
        <begin position="109"/>
        <end position="210"/>
    </location>
</feature>
<dbReference type="InterPro" id="IPR043502">
    <property type="entry name" value="DNA/RNA_pol_sf"/>
</dbReference>
<dbReference type="InterPro" id="IPR043128">
    <property type="entry name" value="Rev_trsase/Diguanyl_cyclase"/>
</dbReference>
<dbReference type="InterPro" id="IPR000477">
    <property type="entry name" value="RT_dom"/>
</dbReference>
<organism evidence="2 3">
    <name type="scientific">Vitrella brassicaformis (strain CCMP3155)</name>
    <dbReference type="NCBI Taxonomy" id="1169540"/>
    <lineage>
        <taxon>Eukaryota</taxon>
        <taxon>Sar</taxon>
        <taxon>Alveolata</taxon>
        <taxon>Colpodellida</taxon>
        <taxon>Vitrellaceae</taxon>
        <taxon>Vitrella</taxon>
    </lineage>
</organism>
<dbReference type="InParanoid" id="A0A0G4ESN6"/>